<gene>
    <name evidence="1" type="ORF">EDE15_0819</name>
</gene>
<name>A0A3R9PQ27_9BACT</name>
<evidence type="ECO:0000313" key="1">
    <source>
        <dbReference type="EMBL" id="RSL15334.1"/>
    </source>
</evidence>
<keyword evidence="2" id="KW-1185">Reference proteome</keyword>
<dbReference type="Proteomes" id="UP000269669">
    <property type="component" value="Unassembled WGS sequence"/>
</dbReference>
<accession>A0A3R9PQ27</accession>
<comment type="caution">
    <text evidence="1">The sequence shown here is derived from an EMBL/GenBank/DDBJ whole genome shotgun (WGS) entry which is preliminary data.</text>
</comment>
<dbReference type="EMBL" id="RSDW01000001">
    <property type="protein sequence ID" value="RSL15334.1"/>
    <property type="molecule type" value="Genomic_DNA"/>
</dbReference>
<protein>
    <submittedName>
        <fullName evidence="1">Uncharacterized protein</fullName>
    </submittedName>
</protein>
<reference evidence="1 2" key="1">
    <citation type="submission" date="2018-12" db="EMBL/GenBank/DDBJ databases">
        <title>Sequencing of bacterial isolates from soil warming experiment in Harvard Forest, Massachusetts, USA.</title>
        <authorList>
            <person name="Deangelis K."/>
        </authorList>
    </citation>
    <scope>NUCLEOTIDE SEQUENCE [LARGE SCALE GENOMIC DNA]</scope>
    <source>
        <strain evidence="1 2">EB153</strain>
    </source>
</reference>
<sequence>MKILLHYMCNSSPIAVRCGKKTLMLTEQNWSGYLTLKYLSIRI</sequence>
<organism evidence="1 2">
    <name type="scientific">Edaphobacter aggregans</name>
    <dbReference type="NCBI Taxonomy" id="570835"/>
    <lineage>
        <taxon>Bacteria</taxon>
        <taxon>Pseudomonadati</taxon>
        <taxon>Acidobacteriota</taxon>
        <taxon>Terriglobia</taxon>
        <taxon>Terriglobales</taxon>
        <taxon>Acidobacteriaceae</taxon>
        <taxon>Edaphobacter</taxon>
    </lineage>
</organism>
<proteinExistence type="predicted"/>
<evidence type="ECO:0000313" key="2">
    <source>
        <dbReference type="Proteomes" id="UP000269669"/>
    </source>
</evidence>
<dbReference type="AlphaFoldDB" id="A0A3R9PQ27"/>